<reference evidence="1" key="1">
    <citation type="submission" date="2018-05" db="EMBL/GenBank/DDBJ databases">
        <authorList>
            <person name="Lanie J.A."/>
            <person name="Ng W.-L."/>
            <person name="Kazmierczak K.M."/>
            <person name="Andrzejewski T.M."/>
            <person name="Davidsen T.M."/>
            <person name="Wayne K.J."/>
            <person name="Tettelin H."/>
            <person name="Glass J.I."/>
            <person name="Rusch D."/>
            <person name="Podicherti R."/>
            <person name="Tsui H.-C.T."/>
            <person name="Winkler M.E."/>
        </authorList>
    </citation>
    <scope>NUCLEOTIDE SEQUENCE</scope>
</reference>
<dbReference type="EMBL" id="UINC01064000">
    <property type="protein sequence ID" value="SVB92219.1"/>
    <property type="molecule type" value="Genomic_DNA"/>
</dbReference>
<dbReference type="AlphaFoldDB" id="A0A382HYQ3"/>
<feature type="non-terminal residue" evidence="1">
    <location>
        <position position="53"/>
    </location>
</feature>
<gene>
    <name evidence="1" type="ORF">METZ01_LOCUS245073</name>
</gene>
<accession>A0A382HYQ3</accession>
<evidence type="ECO:0000313" key="1">
    <source>
        <dbReference type="EMBL" id="SVB92219.1"/>
    </source>
</evidence>
<proteinExistence type="predicted"/>
<sequence>MRAGVLQIQNHIYEFDPKKIGETSFSHKKSDLGNAEKVNVSFKEILDEKIFKD</sequence>
<protein>
    <submittedName>
        <fullName evidence="1">Uncharacterized protein</fullName>
    </submittedName>
</protein>
<name>A0A382HYQ3_9ZZZZ</name>
<organism evidence="1">
    <name type="scientific">marine metagenome</name>
    <dbReference type="NCBI Taxonomy" id="408172"/>
    <lineage>
        <taxon>unclassified sequences</taxon>
        <taxon>metagenomes</taxon>
        <taxon>ecological metagenomes</taxon>
    </lineage>
</organism>